<proteinExistence type="inferred from homology"/>
<dbReference type="CDD" id="cd05466">
    <property type="entry name" value="PBP2_LTTR_substrate"/>
    <property type="match status" value="1"/>
</dbReference>
<keyword evidence="2" id="KW-0805">Transcription regulation</keyword>
<evidence type="ECO:0000313" key="6">
    <source>
        <dbReference type="EMBL" id="MTV82670.1"/>
    </source>
</evidence>
<dbReference type="InterPro" id="IPR036390">
    <property type="entry name" value="WH_DNA-bd_sf"/>
</dbReference>
<dbReference type="InterPro" id="IPR005119">
    <property type="entry name" value="LysR_subst-bd"/>
</dbReference>
<accession>A0A7X2XW69</accession>
<dbReference type="SUPFAM" id="SSF46785">
    <property type="entry name" value="Winged helix' DNA-binding domain"/>
    <property type="match status" value="1"/>
</dbReference>
<dbReference type="InterPro" id="IPR036388">
    <property type="entry name" value="WH-like_DNA-bd_sf"/>
</dbReference>
<dbReference type="SUPFAM" id="SSF53850">
    <property type="entry name" value="Periplasmic binding protein-like II"/>
    <property type="match status" value="1"/>
</dbReference>
<evidence type="ECO:0000313" key="7">
    <source>
        <dbReference type="Proteomes" id="UP000466388"/>
    </source>
</evidence>
<dbReference type="Gene3D" id="3.40.190.290">
    <property type="match status" value="1"/>
</dbReference>
<keyword evidence="4" id="KW-0804">Transcription</keyword>
<dbReference type="PROSITE" id="PS50931">
    <property type="entry name" value="HTH_LYSR"/>
    <property type="match status" value="1"/>
</dbReference>
<dbReference type="Pfam" id="PF00126">
    <property type="entry name" value="HTH_1"/>
    <property type="match status" value="1"/>
</dbReference>
<dbReference type="EMBL" id="WNJO01000009">
    <property type="protein sequence ID" value="MTV82670.1"/>
    <property type="molecule type" value="Genomic_DNA"/>
</dbReference>
<dbReference type="Proteomes" id="UP000466388">
    <property type="component" value="Unassembled WGS sequence"/>
</dbReference>
<comment type="similarity">
    <text evidence="1">Belongs to the LysR transcriptional regulatory family.</text>
</comment>
<dbReference type="PANTHER" id="PTHR30126">
    <property type="entry name" value="HTH-TYPE TRANSCRIPTIONAL REGULATOR"/>
    <property type="match status" value="1"/>
</dbReference>
<evidence type="ECO:0000259" key="5">
    <source>
        <dbReference type="PROSITE" id="PS50931"/>
    </source>
</evidence>
<dbReference type="InterPro" id="IPR000847">
    <property type="entry name" value="LysR_HTH_N"/>
</dbReference>
<protein>
    <submittedName>
        <fullName evidence="6">LysR family transcriptional regulator</fullName>
    </submittedName>
</protein>
<feature type="domain" description="HTH lysR-type" evidence="5">
    <location>
        <begin position="2"/>
        <end position="59"/>
    </location>
</feature>
<dbReference type="GO" id="GO:0003700">
    <property type="term" value="F:DNA-binding transcription factor activity"/>
    <property type="evidence" value="ECO:0007669"/>
    <property type="project" value="InterPro"/>
</dbReference>
<evidence type="ECO:0000256" key="1">
    <source>
        <dbReference type="ARBA" id="ARBA00009437"/>
    </source>
</evidence>
<evidence type="ECO:0000256" key="4">
    <source>
        <dbReference type="ARBA" id="ARBA00023163"/>
    </source>
</evidence>
<sequence length="303" mass="34588">MMNLDQMLYLVELSKTNTISQAAKNLNISQAGLSQSLDSLENELDVKLFNRTRHGTTITQAGEQMVLHAKEIENQLGLIRQVAEQQKHEVTPPLQMGVMNEVPGSLLDWLLEFQDQHPTFKASLREANNRQIVKNVENGEFDVGLIAINRSNFQWLRNVQFKQIGKGTFKLYMTPNHYLAKHPDPIPVELICEQDFALFTDDYIEDFADHISAKYGALNVIVQSTSFRVIYESMRKFQAVSIIRDSQINNRLYQTGLETDALIEHDLSGLGLTDDQQFQYGLVWLPGKQFTDLQEAFINGVRI</sequence>
<gene>
    <name evidence="6" type="ORF">GM612_08425</name>
</gene>
<keyword evidence="7" id="KW-1185">Reference proteome</keyword>
<reference evidence="6 7" key="1">
    <citation type="submission" date="2019-11" db="EMBL/GenBank/DDBJ databases">
        <title>Lactobacillus sp. nov. CRM56-3, isolated from fermented tea leaves.</title>
        <authorList>
            <person name="Phuengjayaem S."/>
            <person name="Tanasupawat S."/>
        </authorList>
    </citation>
    <scope>NUCLEOTIDE SEQUENCE [LARGE SCALE GENOMIC DNA]</scope>
    <source>
        <strain evidence="6 7">CRM56-3</strain>
    </source>
</reference>
<evidence type="ECO:0000256" key="2">
    <source>
        <dbReference type="ARBA" id="ARBA00023015"/>
    </source>
</evidence>
<organism evidence="6 7">
    <name type="scientific">Secundilactobacillus folii</name>
    <dbReference type="NCBI Taxonomy" id="2678357"/>
    <lineage>
        <taxon>Bacteria</taxon>
        <taxon>Bacillati</taxon>
        <taxon>Bacillota</taxon>
        <taxon>Bacilli</taxon>
        <taxon>Lactobacillales</taxon>
        <taxon>Lactobacillaceae</taxon>
        <taxon>Secundilactobacillus</taxon>
    </lineage>
</organism>
<evidence type="ECO:0000256" key="3">
    <source>
        <dbReference type="ARBA" id="ARBA00023125"/>
    </source>
</evidence>
<dbReference type="Pfam" id="PF03466">
    <property type="entry name" value="LysR_substrate"/>
    <property type="match status" value="1"/>
</dbReference>
<dbReference type="Gene3D" id="1.10.10.10">
    <property type="entry name" value="Winged helix-like DNA-binding domain superfamily/Winged helix DNA-binding domain"/>
    <property type="match status" value="1"/>
</dbReference>
<dbReference type="PRINTS" id="PR00039">
    <property type="entry name" value="HTHLYSR"/>
</dbReference>
<dbReference type="GO" id="GO:0000976">
    <property type="term" value="F:transcription cis-regulatory region binding"/>
    <property type="evidence" value="ECO:0007669"/>
    <property type="project" value="TreeGrafter"/>
</dbReference>
<name>A0A7X2XW69_9LACO</name>
<keyword evidence="3" id="KW-0238">DNA-binding</keyword>
<comment type="caution">
    <text evidence="6">The sequence shown here is derived from an EMBL/GenBank/DDBJ whole genome shotgun (WGS) entry which is preliminary data.</text>
</comment>
<dbReference type="PANTHER" id="PTHR30126:SF40">
    <property type="entry name" value="HTH-TYPE TRANSCRIPTIONAL REGULATOR GLTR"/>
    <property type="match status" value="1"/>
</dbReference>
<dbReference type="AlphaFoldDB" id="A0A7X2XW69"/>